<keyword evidence="2" id="KW-0472">Membrane</keyword>
<sequence>MQSDFKHVLTGAPVSPRTTSDAGSWAGVAYLSSVPCRTMATPWPPDFYESGRLQFGSFFTAASWVSGAVLYGYPEGKTHHQAHEKTELMLDFAFNHLQSMPGPRFMCGDWNFTLDSLAVTLKLRAAGWVEVQELHQFQTGAPIRPTCKQVSHKDFLWLSPELALGFRGVQFCDTTFADHSLLVAEFAGGAQQLERFPWPCPKPVDWTCVPPLLEFVPFASPADPTAQYAALWAQRETQAEQALAPDWLPSMQGCGQQTKPQKIVGRQAPLRQGKRHEVQPSFFGFSAMHAKQFRQLRRLQNYCRWIDNKQRLGCNDPLHGFGLWTSILKASGFSPSFSVWWTCRQYRSPLDPCVIPQFCPPSNVAHQIYDAVLAEVRLLESRLNAARVAHRRAQHEQDRNLVFREVARPSAAPVDSLVHSVAAVVEQVDASESAVVLDKPLGLSPSLPVWIAGQQCNVIHAEHDKIWVEDVAACQVGSVVVQRQPIGDLSTIFAAFHEQWRQRWCRHDQVPFTHWTEVIDFAKHVLRPAPVPHLQVTPELFLAECQRKKKRSATGLDGVSRVDLLQADPGTLDCLTQMIQRAESDGSWPQQLLAGKVQSLAKREGASAVEEFRPITIFGLPYRIWSSVQSRYLLQQAEAWVDDGVFGNRQGRQAADLWHFMMQQIEAAYAAGRPLCGVSADIEKCFNCIPRYPALCFAVLVGTPPEVTTAWAGALASMCRHFKVRDSLSAGFHTSTGLAEGCGLSVFGMLLVDHVFACWMRIQVPSVRVLSYVDDWQTFTWDHDVAVRQLEALEGFASLLDLTVDRKKTFGWATTGEIRRVMRTGGLQVLHQARELGGHLGISRRHTNHTVTQRLDALDHFWPKLASSKARYAAKVWMLRSVAWPRGLHAISSAPLGEHIWTDLRRKATKALGCERPGVNSFLLLGLVEPAVDPQLVALLWTCRAVRQQCAADFWSSVVAPLAAGDLDLPPNSLASIVLGRLQHVGLTVALDGAFVDQFGSFQLSLSNPAEVELRLQWAWNHLVSSKVQHRHEFHGLWQVDVASTRRALAKLSADDQALFRLSLAGSLFTESYKSKWTEQSDECPWCGQPDHLRHRYWECPQHADLRESLAPEAHLHLESIPPALALRGWALLPPTWTDWIRTLTSLPTDVLPPTCGLLPGTWNHVFTDGSCLHSSEPMYRLASWAAVLAPPCDRGWTPGRASVLCASVLPGVCQTAYRAELFAIAYVLHWAAAFQAPVKIWTDCQSVVLRFYNYFWGRRRISVNRPNSDLWRWIADSVATLGKDKICLQKVPAHRDIKNARSVQDAWQCFHNNYVDRAARLANQARPPCFWSQWEAHVKATGAAARIFQQVHALQMAVSKRQVKTVPVVAPAAKPPKVTREFAMEFERGAWTGQVPPVLARTFGSSHARRAAHWLHTRLVPADRGSIVWVSFVQLYIDYQLSWGNPGPLLVQKQWVDLDQRPYLTAEAFPFRTRVRWFRRFLKTFMREAGFSVALEQTKPRTEMVQAFLPAVSLPWDSMALRTVDMWLMRQLAGPCIHSAEVLTALPVAVQVVRQFYTSPMALAMATVARWETVLLPCAASTRVERCFMIFLLLRNTLRVFHQRNVALAEFEAGRLSSLCMLIMLTKLQLSMDALGQNETLDRRSYDKLQHCAAPKELPLHQWSNIKLKASGVEHSKGQIEHSDGGMIMFINEEKVCEVPGTAYHTLPSRRAAMLFLGSLQSPPLRLQDQHLPAKVEIRNPDMIRKAVFVLFGLHQATNFIGFSAMTDGEVIARATTRKISRAMAPTVRLTYFAGYGLAEQIRWMLAATETSFEQVALQSNEEFLQLQQDGKLIYGQLPLLEIDGLKLVQSQAMVRYVAQRGKLWGTSPEESVLVDMIAEGIKDARGIVVSFPFSVEQESLVAEIPMRTKKQLGPLESMIHSDEDGSLGFLLSGLSAADILLAELAEELTEMSPGALSGYPKISKLHKQVTALPQIRAYLEGPKRYPFPRGEVGRVYVQNVNAVRRTRSNTAATASADGGKRGNAVKYGKPASNLFVGLANSAQGILLGPQNEPVATAVAAIIQDPLYPIGWIGDKTNRYYLLRWNVLVAAISGVAMLAAVYTSNLLWLFIGICIFTWYQQTISSTIYACLADNVIGERRTRAGVNYKTFSALAMSFGPAIQLCVVFWGPKEQDAWSSSTFELLLLPGWLLLPMIGVAVTMMVPVGKELSEIPNTDDAHQCPRSPVRAKISEAWLEQSVCFSLKRRFVVALSVNVFFIATLLANGMTVRYFSLYFTQVLRFSPAQLCMLNAVCRLFIAAFAQLGKPLSVLLGRCNLALVLHIGSAIATLGIYGGGFFNPSVLCACACYLLRFACLHARDPVLYSITMDCVPQSQRSRWAALNSLRTLSFSASAVLGGFLADRHGYQFSFTVTSILLLACTIFMLPAILWFPRKEGEQAQASSDSLIEENEETPREAEVQAAPSRPL</sequence>
<feature type="domain" description="GST C-terminal" evidence="4">
    <location>
        <begin position="1869"/>
        <end position="1989"/>
    </location>
</feature>
<dbReference type="GO" id="GO:0022857">
    <property type="term" value="F:transmembrane transporter activity"/>
    <property type="evidence" value="ECO:0007669"/>
    <property type="project" value="InterPro"/>
</dbReference>
<evidence type="ECO:0000313" key="8">
    <source>
        <dbReference type="EMBL" id="CAL4772428.1"/>
    </source>
</evidence>
<keyword evidence="2" id="KW-1133">Transmembrane helix</keyword>
<keyword evidence="2" id="KW-0812">Transmembrane</keyword>
<dbReference type="PANTHER" id="PTHR11571:SF230">
    <property type="entry name" value="GLUTATHIONE TRANSFERASE"/>
    <property type="match status" value="1"/>
</dbReference>
<dbReference type="SUPFAM" id="SSF47616">
    <property type="entry name" value="GST C-terminal domain-like"/>
    <property type="match status" value="1"/>
</dbReference>
<dbReference type="InterPro" id="IPR002156">
    <property type="entry name" value="RNaseH_domain"/>
</dbReference>
<dbReference type="InterPro" id="IPR011701">
    <property type="entry name" value="MFS"/>
</dbReference>
<evidence type="ECO:0000259" key="4">
    <source>
        <dbReference type="PROSITE" id="PS50405"/>
    </source>
</evidence>
<feature type="domain" description="Reverse transcriptase" evidence="5">
    <location>
        <begin position="581"/>
        <end position="829"/>
    </location>
</feature>
<dbReference type="GO" id="GO:0006749">
    <property type="term" value="P:glutathione metabolic process"/>
    <property type="evidence" value="ECO:0007669"/>
    <property type="project" value="TreeGrafter"/>
</dbReference>
<reference evidence="8 9" key="2">
    <citation type="submission" date="2024-05" db="EMBL/GenBank/DDBJ databases">
        <authorList>
            <person name="Chen Y."/>
            <person name="Shah S."/>
            <person name="Dougan E. K."/>
            <person name="Thang M."/>
            <person name="Chan C."/>
        </authorList>
    </citation>
    <scope>NUCLEOTIDE SEQUENCE [LARGE SCALE GENOMIC DNA]</scope>
</reference>
<dbReference type="PROSITE" id="PS50405">
    <property type="entry name" value="GST_CTER"/>
    <property type="match status" value="1"/>
</dbReference>
<dbReference type="SUPFAM" id="SSF56219">
    <property type="entry name" value="DNase I-like"/>
    <property type="match status" value="1"/>
</dbReference>
<evidence type="ECO:0000259" key="3">
    <source>
        <dbReference type="PROSITE" id="PS50404"/>
    </source>
</evidence>
<gene>
    <name evidence="7" type="ORF">C1SCF055_LOCUS12599</name>
</gene>
<dbReference type="SFLD" id="SFLDS00019">
    <property type="entry name" value="Glutathione_Transferase_(cytos"/>
    <property type="match status" value="1"/>
</dbReference>
<feature type="region of interest" description="Disordered" evidence="1">
    <location>
        <begin position="1"/>
        <end position="21"/>
    </location>
</feature>
<evidence type="ECO:0000313" key="9">
    <source>
        <dbReference type="Proteomes" id="UP001152797"/>
    </source>
</evidence>
<name>A0A9P1FR57_9DINO</name>
<feature type="transmembrane region" description="Helical" evidence="2">
    <location>
        <begin position="2406"/>
        <end position="2431"/>
    </location>
</feature>
<dbReference type="InterPro" id="IPR040079">
    <property type="entry name" value="Glutathione_S-Trfase"/>
</dbReference>
<dbReference type="InterPro" id="IPR010987">
    <property type="entry name" value="Glutathione-S-Trfase_C-like"/>
</dbReference>
<proteinExistence type="predicted"/>
<dbReference type="Pfam" id="PF14497">
    <property type="entry name" value="GST_C_3"/>
    <property type="match status" value="1"/>
</dbReference>
<evidence type="ECO:0000256" key="2">
    <source>
        <dbReference type="SAM" id="Phobius"/>
    </source>
</evidence>
<dbReference type="EMBL" id="CAMXCT010000957">
    <property type="protein sequence ID" value="CAI3985116.1"/>
    <property type="molecule type" value="Genomic_DNA"/>
</dbReference>
<dbReference type="GO" id="GO:0003676">
    <property type="term" value="F:nucleic acid binding"/>
    <property type="evidence" value="ECO:0007669"/>
    <property type="project" value="InterPro"/>
</dbReference>
<comment type="caution">
    <text evidence="7">The sequence shown here is derived from an EMBL/GenBank/DDBJ whole genome shotgun (WGS) entry which is preliminary data.</text>
</comment>
<feature type="transmembrane region" description="Helical" evidence="2">
    <location>
        <begin position="2182"/>
        <end position="2204"/>
    </location>
</feature>
<feature type="transmembrane region" description="Helical" evidence="2">
    <location>
        <begin position="2284"/>
        <end position="2304"/>
    </location>
</feature>
<dbReference type="PROSITE" id="PS50879">
    <property type="entry name" value="RNASE_H_1"/>
    <property type="match status" value="1"/>
</dbReference>
<dbReference type="SUPFAM" id="SSF53098">
    <property type="entry name" value="Ribonuclease H-like"/>
    <property type="match status" value="1"/>
</dbReference>
<dbReference type="SUPFAM" id="SSF52833">
    <property type="entry name" value="Thioredoxin-like"/>
    <property type="match status" value="1"/>
</dbReference>
<organism evidence="7">
    <name type="scientific">Cladocopium goreaui</name>
    <dbReference type="NCBI Taxonomy" id="2562237"/>
    <lineage>
        <taxon>Eukaryota</taxon>
        <taxon>Sar</taxon>
        <taxon>Alveolata</taxon>
        <taxon>Dinophyceae</taxon>
        <taxon>Suessiales</taxon>
        <taxon>Symbiodiniaceae</taxon>
        <taxon>Cladocopium</taxon>
    </lineage>
</organism>
<feature type="domain" description="GST N-terminal" evidence="3">
    <location>
        <begin position="1787"/>
        <end position="1867"/>
    </location>
</feature>
<dbReference type="EMBL" id="CAMXCT030000957">
    <property type="protein sequence ID" value="CAL4772428.1"/>
    <property type="molecule type" value="Genomic_DNA"/>
</dbReference>
<feature type="domain" description="RNase H type-1" evidence="6">
    <location>
        <begin position="1160"/>
        <end position="1325"/>
    </location>
</feature>
<feature type="transmembrane region" description="Helical" evidence="2">
    <location>
        <begin position="2083"/>
        <end position="2103"/>
    </location>
</feature>
<dbReference type="Gene3D" id="3.30.420.10">
    <property type="entry name" value="Ribonuclease H-like superfamily/Ribonuclease H"/>
    <property type="match status" value="1"/>
</dbReference>
<dbReference type="InterPro" id="IPR050213">
    <property type="entry name" value="GST_superfamily"/>
</dbReference>
<dbReference type="InterPro" id="IPR004045">
    <property type="entry name" value="Glutathione_S-Trfase_N"/>
</dbReference>
<evidence type="ECO:0000256" key="1">
    <source>
        <dbReference type="SAM" id="MobiDB-lite"/>
    </source>
</evidence>
<dbReference type="Pfam" id="PF02798">
    <property type="entry name" value="GST_N"/>
    <property type="match status" value="1"/>
</dbReference>
<evidence type="ECO:0000313" key="7">
    <source>
        <dbReference type="EMBL" id="CAI3985116.1"/>
    </source>
</evidence>
<protein>
    <submittedName>
        <fullName evidence="8">Glutathione S-transferase Yc (Alpha II) (GS T class-alpha)</fullName>
    </submittedName>
</protein>
<dbReference type="Pfam" id="PF07690">
    <property type="entry name" value="MFS_1"/>
    <property type="match status" value="1"/>
</dbReference>
<dbReference type="InterPro" id="IPR000477">
    <property type="entry name" value="RT_dom"/>
</dbReference>
<dbReference type="EMBL" id="CAMXCT020000957">
    <property type="protein sequence ID" value="CAL1138491.1"/>
    <property type="molecule type" value="Genomic_DNA"/>
</dbReference>
<dbReference type="InterPro" id="IPR036249">
    <property type="entry name" value="Thioredoxin-like_sf"/>
</dbReference>
<dbReference type="InterPro" id="IPR036397">
    <property type="entry name" value="RNaseH_sf"/>
</dbReference>
<dbReference type="InterPro" id="IPR036282">
    <property type="entry name" value="Glutathione-S-Trfase_C_sf"/>
</dbReference>
<dbReference type="Gene3D" id="1.20.1250.20">
    <property type="entry name" value="MFS general substrate transporter like domains"/>
    <property type="match status" value="2"/>
</dbReference>
<dbReference type="InterPro" id="IPR012337">
    <property type="entry name" value="RNaseH-like_sf"/>
</dbReference>
<feature type="transmembrane region" description="Helical" evidence="2">
    <location>
        <begin position="2248"/>
        <end position="2272"/>
    </location>
</feature>
<dbReference type="Gene3D" id="3.40.30.10">
    <property type="entry name" value="Glutaredoxin"/>
    <property type="match status" value="1"/>
</dbReference>
<dbReference type="PROSITE" id="PS50878">
    <property type="entry name" value="RT_POL"/>
    <property type="match status" value="1"/>
</dbReference>
<dbReference type="InterPro" id="IPR004046">
    <property type="entry name" value="GST_C"/>
</dbReference>
<dbReference type="Gene3D" id="1.20.1050.10">
    <property type="match status" value="1"/>
</dbReference>
<feature type="transmembrane region" description="Helical" evidence="2">
    <location>
        <begin position="2109"/>
        <end position="2132"/>
    </location>
</feature>
<feature type="region of interest" description="Disordered" evidence="1">
    <location>
        <begin position="2441"/>
        <end position="2467"/>
    </location>
</feature>
<dbReference type="PROSITE" id="PS50404">
    <property type="entry name" value="GST_NTER"/>
    <property type="match status" value="1"/>
</dbReference>
<reference evidence="7" key="1">
    <citation type="submission" date="2022-10" db="EMBL/GenBank/DDBJ databases">
        <authorList>
            <person name="Chen Y."/>
            <person name="Dougan E. K."/>
            <person name="Chan C."/>
            <person name="Rhodes N."/>
            <person name="Thang M."/>
        </authorList>
    </citation>
    <scope>NUCLEOTIDE SEQUENCE</scope>
</reference>
<feature type="transmembrane region" description="Helical" evidence="2">
    <location>
        <begin position="2316"/>
        <end position="2334"/>
    </location>
</feature>
<keyword evidence="9" id="KW-1185">Reference proteome</keyword>
<dbReference type="SUPFAM" id="SSF103473">
    <property type="entry name" value="MFS general substrate transporter"/>
    <property type="match status" value="1"/>
</dbReference>
<dbReference type="PANTHER" id="PTHR11571">
    <property type="entry name" value="GLUTATHIONE S-TRANSFERASE"/>
    <property type="match status" value="1"/>
</dbReference>
<dbReference type="Proteomes" id="UP001152797">
    <property type="component" value="Unassembled WGS sequence"/>
</dbReference>
<dbReference type="Pfam" id="PF00078">
    <property type="entry name" value="RVT_1"/>
    <property type="match status" value="1"/>
</dbReference>
<dbReference type="GO" id="GO:0004364">
    <property type="term" value="F:glutathione transferase activity"/>
    <property type="evidence" value="ECO:0007669"/>
    <property type="project" value="TreeGrafter"/>
</dbReference>
<feature type="transmembrane region" description="Helical" evidence="2">
    <location>
        <begin position="2153"/>
        <end position="2170"/>
    </location>
</feature>
<dbReference type="InterPro" id="IPR036691">
    <property type="entry name" value="Endo/exonu/phosph_ase_sf"/>
</dbReference>
<evidence type="ECO:0000259" key="6">
    <source>
        <dbReference type="PROSITE" id="PS50879"/>
    </source>
</evidence>
<dbReference type="GO" id="GO:0004523">
    <property type="term" value="F:RNA-DNA hybrid ribonuclease activity"/>
    <property type="evidence" value="ECO:0007669"/>
    <property type="project" value="InterPro"/>
</dbReference>
<accession>A0A9P1FR57</accession>
<evidence type="ECO:0000259" key="5">
    <source>
        <dbReference type="PROSITE" id="PS50878"/>
    </source>
</evidence>
<dbReference type="InterPro" id="IPR036259">
    <property type="entry name" value="MFS_trans_sf"/>
</dbReference>
<dbReference type="Pfam" id="PF00075">
    <property type="entry name" value="RNase_H"/>
    <property type="match status" value="1"/>
</dbReference>